<feature type="transmembrane region" description="Helical" evidence="5">
    <location>
        <begin position="46"/>
        <end position="66"/>
    </location>
</feature>
<protein>
    <recommendedName>
        <fullName evidence="5">Inner membrane-spanning protein YciB</fullName>
    </recommendedName>
</protein>
<dbReference type="STRING" id="429727.VE26_13605"/>
<evidence type="ECO:0000256" key="3">
    <source>
        <dbReference type="ARBA" id="ARBA00022989"/>
    </source>
</evidence>
<dbReference type="AlphaFoldDB" id="A0A0F5FGK7"/>
<organism evidence="6 7">
    <name type="scientific">Devosia chinhatensis</name>
    <dbReference type="NCBI Taxonomy" id="429727"/>
    <lineage>
        <taxon>Bacteria</taxon>
        <taxon>Pseudomonadati</taxon>
        <taxon>Pseudomonadota</taxon>
        <taxon>Alphaproteobacteria</taxon>
        <taxon>Hyphomicrobiales</taxon>
        <taxon>Devosiaceae</taxon>
        <taxon>Devosia</taxon>
    </lineage>
</organism>
<comment type="function">
    <text evidence="5">Plays a role in cell envelope biogenesis, maintenance of cell envelope integrity and membrane homeostasis.</text>
</comment>
<dbReference type="EMBL" id="JZEY01000061">
    <property type="protein sequence ID" value="KKB07705.1"/>
    <property type="molecule type" value="Genomic_DNA"/>
</dbReference>
<dbReference type="PANTHER" id="PTHR36917">
    <property type="entry name" value="INTRACELLULAR SEPTATION PROTEIN A-RELATED"/>
    <property type="match status" value="1"/>
</dbReference>
<accession>A0A0F5FGK7</accession>
<dbReference type="OrthoDB" id="9788219at2"/>
<keyword evidence="3 5" id="KW-1133">Transmembrane helix</keyword>
<evidence type="ECO:0000256" key="4">
    <source>
        <dbReference type="ARBA" id="ARBA00023136"/>
    </source>
</evidence>
<evidence type="ECO:0000313" key="7">
    <source>
        <dbReference type="Proteomes" id="UP000033649"/>
    </source>
</evidence>
<gene>
    <name evidence="5" type="primary">yciB</name>
    <name evidence="6" type="ORF">VE26_13605</name>
</gene>
<dbReference type="InterPro" id="IPR006008">
    <property type="entry name" value="YciB"/>
</dbReference>
<name>A0A0F5FGK7_9HYPH</name>
<sequence>MEKPMTEKTAEPEVNWDELKPQIIKLALELGPLVLFFIINARADIFVATAWFMGAMAVSLLLSWLILKKVAVMPLVTGVVVLVFGGLTLWLQDDTFIKMKPTITNVMFASVLLGGLLFGQSLLKYVFGDVYKLKPEGWWKLTLNWGLFFVLLAVINEVVWRNFSTDFWVAFKVWGIMPLTVIFSMTQLPLLNKYAPEPEAARPPPVVVES</sequence>
<dbReference type="Pfam" id="PF04279">
    <property type="entry name" value="IspA"/>
    <property type="match status" value="1"/>
</dbReference>
<keyword evidence="4 5" id="KW-0472">Membrane</keyword>
<feature type="transmembrane region" description="Helical" evidence="5">
    <location>
        <begin position="103"/>
        <end position="123"/>
    </location>
</feature>
<evidence type="ECO:0000256" key="5">
    <source>
        <dbReference type="HAMAP-Rule" id="MF_00189"/>
    </source>
</evidence>
<evidence type="ECO:0000256" key="1">
    <source>
        <dbReference type="ARBA" id="ARBA00022475"/>
    </source>
</evidence>
<dbReference type="PATRIC" id="fig|429727.3.peg.2789"/>
<comment type="caution">
    <text evidence="6">The sequence shown here is derived from an EMBL/GenBank/DDBJ whole genome shotgun (WGS) entry which is preliminary data.</text>
</comment>
<feature type="transmembrane region" description="Helical" evidence="5">
    <location>
        <begin position="167"/>
        <end position="186"/>
    </location>
</feature>
<keyword evidence="2 5" id="KW-0812">Transmembrane</keyword>
<dbReference type="HAMAP" id="MF_00189">
    <property type="entry name" value="YciB"/>
    <property type="match status" value="1"/>
</dbReference>
<keyword evidence="1 5" id="KW-1003">Cell membrane</keyword>
<keyword evidence="5" id="KW-0997">Cell inner membrane</keyword>
<evidence type="ECO:0000313" key="6">
    <source>
        <dbReference type="EMBL" id="KKB07705.1"/>
    </source>
</evidence>
<dbReference type="RefSeq" id="WP_046105735.1">
    <property type="nucleotide sequence ID" value="NZ_JZEY01000061.1"/>
</dbReference>
<dbReference type="PANTHER" id="PTHR36917:SF1">
    <property type="entry name" value="INNER MEMBRANE-SPANNING PROTEIN YCIB"/>
    <property type="match status" value="1"/>
</dbReference>
<comment type="similarity">
    <text evidence="5">Belongs to the YciB family.</text>
</comment>
<dbReference type="GO" id="GO:0005886">
    <property type="term" value="C:plasma membrane"/>
    <property type="evidence" value="ECO:0007669"/>
    <property type="project" value="UniProtKB-SubCell"/>
</dbReference>
<feature type="transmembrane region" description="Helical" evidence="5">
    <location>
        <begin position="143"/>
        <end position="160"/>
    </location>
</feature>
<proteinExistence type="inferred from homology"/>
<dbReference type="NCBIfam" id="TIGR00997">
    <property type="entry name" value="ispZ"/>
    <property type="match status" value="1"/>
</dbReference>
<feature type="transmembrane region" description="Helical" evidence="5">
    <location>
        <begin position="72"/>
        <end position="91"/>
    </location>
</feature>
<reference evidence="6 7" key="1">
    <citation type="submission" date="2015-03" db="EMBL/GenBank/DDBJ databases">
        <authorList>
            <person name="Hassan Y."/>
            <person name="Lepp D."/>
            <person name="Li X.-Z."/>
            <person name="Zhou T."/>
        </authorList>
    </citation>
    <scope>NUCLEOTIDE SEQUENCE [LARGE SCALE GENOMIC DNA]</scope>
    <source>
        <strain evidence="6 7">IPL18</strain>
    </source>
</reference>
<dbReference type="Proteomes" id="UP000033649">
    <property type="component" value="Unassembled WGS sequence"/>
</dbReference>
<comment type="subcellular location">
    <subcellularLocation>
        <location evidence="5">Cell inner membrane</location>
        <topology evidence="5">Multi-pass membrane protein</topology>
    </subcellularLocation>
</comment>
<dbReference type="NCBIfam" id="NF001323">
    <property type="entry name" value="PRK00259.1-1"/>
    <property type="match status" value="1"/>
</dbReference>
<keyword evidence="7" id="KW-1185">Reference proteome</keyword>
<evidence type="ECO:0000256" key="2">
    <source>
        <dbReference type="ARBA" id="ARBA00022692"/>
    </source>
</evidence>